<evidence type="ECO:0000256" key="6">
    <source>
        <dbReference type="ARBA" id="ARBA00023136"/>
    </source>
</evidence>
<dbReference type="EMBL" id="AUPL01006866">
    <property type="protein sequence ID" value="ESL05483.1"/>
    <property type="molecule type" value="Genomic_DNA"/>
</dbReference>
<keyword evidence="5 7" id="KW-1133">Transmembrane helix</keyword>
<evidence type="ECO:0000313" key="9">
    <source>
        <dbReference type="Proteomes" id="UP000031737"/>
    </source>
</evidence>
<comment type="similarity">
    <text evidence="2">Belongs to the TMEM8 family.</text>
</comment>
<keyword evidence="3" id="KW-1003">Cell membrane</keyword>
<dbReference type="AlphaFoldDB" id="A0A061IS28"/>
<dbReference type="InterPro" id="IPR021910">
    <property type="entry name" value="NGX6/PGAP6/MYMK"/>
</dbReference>
<evidence type="ECO:0000256" key="7">
    <source>
        <dbReference type="SAM" id="Phobius"/>
    </source>
</evidence>
<dbReference type="OrthoDB" id="10266771at2759"/>
<comment type="subcellular location">
    <subcellularLocation>
        <location evidence="1">Cell membrane</location>
        <topology evidence="1">Multi-pass membrane protein</topology>
    </subcellularLocation>
</comment>
<evidence type="ECO:0000256" key="1">
    <source>
        <dbReference type="ARBA" id="ARBA00004651"/>
    </source>
</evidence>
<dbReference type="Pfam" id="PF12036">
    <property type="entry name" value="DUF3522"/>
    <property type="match status" value="1"/>
</dbReference>
<feature type="transmembrane region" description="Helical" evidence="7">
    <location>
        <begin position="148"/>
        <end position="166"/>
    </location>
</feature>
<evidence type="ECO:0000256" key="5">
    <source>
        <dbReference type="ARBA" id="ARBA00022989"/>
    </source>
</evidence>
<evidence type="ECO:0000256" key="4">
    <source>
        <dbReference type="ARBA" id="ARBA00022692"/>
    </source>
</evidence>
<keyword evidence="4 7" id="KW-0812">Transmembrane</keyword>
<comment type="caution">
    <text evidence="8">The sequence shown here is derived from an EMBL/GenBank/DDBJ whole genome shotgun (WGS) entry which is preliminary data.</text>
</comment>
<feature type="transmembrane region" description="Helical" evidence="7">
    <location>
        <begin position="6"/>
        <end position="27"/>
    </location>
</feature>
<evidence type="ECO:0000256" key="2">
    <source>
        <dbReference type="ARBA" id="ARBA00005542"/>
    </source>
</evidence>
<feature type="transmembrane region" description="Helical" evidence="7">
    <location>
        <begin position="178"/>
        <end position="195"/>
    </location>
</feature>
<name>A0A061IS28_TRYRA</name>
<feature type="transmembrane region" description="Helical" evidence="7">
    <location>
        <begin position="116"/>
        <end position="136"/>
    </location>
</feature>
<keyword evidence="9" id="KW-1185">Reference proteome</keyword>
<evidence type="ECO:0000256" key="3">
    <source>
        <dbReference type="ARBA" id="ARBA00022475"/>
    </source>
</evidence>
<reference evidence="8 9" key="1">
    <citation type="submission" date="2013-07" db="EMBL/GenBank/DDBJ databases">
        <authorList>
            <person name="Stoco P.H."/>
            <person name="Wagner G."/>
            <person name="Gerber A."/>
            <person name="Zaha A."/>
            <person name="Thompson C."/>
            <person name="Bartholomeu D.C."/>
            <person name="Luckemeyer D.D."/>
            <person name="Bahia D."/>
            <person name="Loreto E."/>
            <person name="Prestes E.B."/>
            <person name="Lima F.M."/>
            <person name="Rodrigues-Luiz G."/>
            <person name="Vallejo G.A."/>
            <person name="Filho J.F."/>
            <person name="Monteiro K.M."/>
            <person name="Tyler K.M."/>
            <person name="de Almeida L.G."/>
            <person name="Ortiz M.F."/>
            <person name="Siervo M.A."/>
            <person name="de Moraes M.H."/>
            <person name="Cunha O.L."/>
            <person name="Mendonca-Neto R."/>
            <person name="Silva R."/>
            <person name="Teixeira S.M."/>
            <person name="Murta S.M."/>
            <person name="Sincero T.C."/>
            <person name="Mendes T.A."/>
            <person name="Urmenyi T.P."/>
            <person name="Silva V.G."/>
            <person name="da Rocha W.D."/>
            <person name="Andersson B."/>
            <person name="Romanha A.J."/>
            <person name="Steindel M."/>
            <person name="de Vasconcelos A.T."/>
            <person name="Grisard E.C."/>
        </authorList>
    </citation>
    <scope>NUCLEOTIDE SEQUENCE [LARGE SCALE GENOMIC DNA]</scope>
    <source>
        <strain evidence="8 9">SC58</strain>
    </source>
</reference>
<protein>
    <submittedName>
        <fullName evidence="8">Uncharacterized protein</fullName>
    </submittedName>
</protein>
<feature type="transmembrane region" description="Helical" evidence="7">
    <location>
        <begin position="71"/>
        <end position="88"/>
    </location>
</feature>
<organism evidence="8 9">
    <name type="scientific">Trypanosoma rangeli SC58</name>
    <dbReference type="NCBI Taxonomy" id="429131"/>
    <lineage>
        <taxon>Eukaryota</taxon>
        <taxon>Discoba</taxon>
        <taxon>Euglenozoa</taxon>
        <taxon>Kinetoplastea</taxon>
        <taxon>Metakinetoplastina</taxon>
        <taxon>Trypanosomatida</taxon>
        <taxon>Trypanosomatidae</taxon>
        <taxon>Trypanosoma</taxon>
        <taxon>Herpetosoma</taxon>
    </lineage>
</organism>
<dbReference type="PANTHER" id="PTHR36561:SF2">
    <property type="entry name" value="HAEMOLYSIN-III RELATED"/>
    <property type="match status" value="1"/>
</dbReference>
<accession>A0A061IS28</accession>
<gene>
    <name evidence="8" type="ORF">TRSC58_06866</name>
</gene>
<dbReference type="GO" id="GO:0005886">
    <property type="term" value="C:plasma membrane"/>
    <property type="evidence" value="ECO:0007669"/>
    <property type="project" value="UniProtKB-SubCell"/>
</dbReference>
<dbReference type="VEuPathDB" id="TriTrypDB:TRSC58_06866"/>
<keyword evidence="6 7" id="KW-0472">Membrane</keyword>
<dbReference type="PANTHER" id="PTHR36561">
    <property type="entry name" value="HAEMOLYSIN-III RELATED-RELATED"/>
    <property type="match status" value="1"/>
</dbReference>
<proteinExistence type="inferred from homology"/>
<sequence>MRDEPAWALFATTVVSHLPMIPTAYLFLQRRYVYEVCIAAFGLSSSLLYHTCQSLGATIFLDELGWHRLDNIAVLAGIGMWFVFICTFRNPVVERASKYFTLLVSIIFEEKDPWNVAYTVAPILVYACIPLVVFLYDGRFPVVDYRHLFAAALFMGLAVPFFIAGLNDAEDPCRIYHGLWHLLGGIASYFMWLMVKTPGATGLYPKMGSIVLHRDAVL</sequence>
<evidence type="ECO:0000313" key="8">
    <source>
        <dbReference type="EMBL" id="ESL05483.1"/>
    </source>
</evidence>
<feature type="transmembrane region" description="Helical" evidence="7">
    <location>
        <begin position="32"/>
        <end position="51"/>
    </location>
</feature>
<dbReference type="Proteomes" id="UP000031737">
    <property type="component" value="Unassembled WGS sequence"/>
</dbReference>